<feature type="region of interest" description="Disordered" evidence="3">
    <location>
        <begin position="852"/>
        <end position="902"/>
    </location>
</feature>
<dbReference type="InterPro" id="IPR000953">
    <property type="entry name" value="Chromo/chromo_shadow_dom"/>
</dbReference>
<reference evidence="5 6" key="1">
    <citation type="submission" date="2019-07" db="EMBL/GenBank/DDBJ databases">
        <title>Draft genome assembly of a fouling barnacle, Amphibalanus amphitrite (Darwin, 1854): The first reference genome for Thecostraca.</title>
        <authorList>
            <person name="Kim W."/>
        </authorList>
    </citation>
    <scope>NUCLEOTIDE SEQUENCE [LARGE SCALE GENOMIC DNA]</scope>
    <source>
        <strain evidence="5">SNU_AA5</strain>
        <tissue evidence="5">Soma without cirri and trophi</tissue>
    </source>
</reference>
<dbReference type="InterPro" id="IPR023779">
    <property type="entry name" value="Chromodomain_CS"/>
</dbReference>
<dbReference type="PANTHER" id="PTHR22812">
    <property type="entry name" value="CHROMOBOX PROTEIN"/>
    <property type="match status" value="1"/>
</dbReference>
<dbReference type="Proteomes" id="UP000440578">
    <property type="component" value="Unassembled WGS sequence"/>
</dbReference>
<dbReference type="Gene3D" id="2.40.50.40">
    <property type="match status" value="1"/>
</dbReference>
<dbReference type="InterPro" id="IPR016197">
    <property type="entry name" value="Chromo-like_dom_sf"/>
</dbReference>
<protein>
    <submittedName>
        <fullName evidence="5">Chromobox 3</fullName>
    </submittedName>
</protein>
<feature type="compositionally biased region" description="Low complexity" evidence="3">
    <location>
        <begin position="852"/>
        <end position="869"/>
    </location>
</feature>
<proteinExistence type="predicted"/>
<comment type="subcellular location">
    <subcellularLocation>
        <location evidence="1">Nucleus</location>
    </subcellularLocation>
</comment>
<dbReference type="GO" id="GO:0005634">
    <property type="term" value="C:nucleus"/>
    <property type="evidence" value="ECO:0007669"/>
    <property type="project" value="UniProtKB-SubCell"/>
</dbReference>
<feature type="compositionally biased region" description="Pro residues" evidence="3">
    <location>
        <begin position="743"/>
        <end position="758"/>
    </location>
</feature>
<keyword evidence="2" id="KW-0539">Nucleus</keyword>
<accession>A0A6A4WI85</accession>
<feature type="compositionally biased region" description="Polar residues" evidence="3">
    <location>
        <begin position="882"/>
        <end position="902"/>
    </location>
</feature>
<evidence type="ECO:0000256" key="3">
    <source>
        <dbReference type="SAM" id="MobiDB-lite"/>
    </source>
</evidence>
<feature type="region of interest" description="Disordered" evidence="3">
    <location>
        <begin position="325"/>
        <end position="416"/>
    </location>
</feature>
<feature type="region of interest" description="Disordered" evidence="3">
    <location>
        <begin position="727"/>
        <end position="764"/>
    </location>
</feature>
<feature type="compositionally biased region" description="Low complexity" evidence="3">
    <location>
        <begin position="48"/>
        <end position="72"/>
    </location>
</feature>
<dbReference type="SMART" id="SM00298">
    <property type="entry name" value="CHROMO"/>
    <property type="match status" value="1"/>
</dbReference>
<feature type="compositionally biased region" description="Basic and acidic residues" evidence="3">
    <location>
        <begin position="370"/>
        <end position="381"/>
    </location>
</feature>
<dbReference type="GO" id="GO:0005694">
    <property type="term" value="C:chromosome"/>
    <property type="evidence" value="ECO:0007669"/>
    <property type="project" value="UniProtKB-ARBA"/>
</dbReference>
<evidence type="ECO:0000259" key="4">
    <source>
        <dbReference type="PROSITE" id="PS50013"/>
    </source>
</evidence>
<feature type="compositionally biased region" description="Acidic residues" evidence="3">
    <location>
        <begin position="583"/>
        <end position="600"/>
    </location>
</feature>
<dbReference type="EMBL" id="VIIS01000600">
    <property type="protein sequence ID" value="KAF0307147.1"/>
    <property type="molecule type" value="Genomic_DNA"/>
</dbReference>
<keyword evidence="6" id="KW-1185">Reference proteome</keyword>
<dbReference type="InterPro" id="IPR023780">
    <property type="entry name" value="Chromo_domain"/>
</dbReference>
<evidence type="ECO:0000313" key="5">
    <source>
        <dbReference type="EMBL" id="KAF0307147.1"/>
    </source>
</evidence>
<evidence type="ECO:0000256" key="2">
    <source>
        <dbReference type="ARBA" id="ARBA00023242"/>
    </source>
</evidence>
<dbReference type="PROSITE" id="PS50013">
    <property type="entry name" value="CHROMO_2"/>
    <property type="match status" value="1"/>
</dbReference>
<dbReference type="SUPFAM" id="SSF54160">
    <property type="entry name" value="Chromo domain-like"/>
    <property type="match status" value="1"/>
</dbReference>
<dbReference type="OrthoDB" id="433924at2759"/>
<organism evidence="5 6">
    <name type="scientific">Amphibalanus amphitrite</name>
    <name type="common">Striped barnacle</name>
    <name type="synonym">Balanus amphitrite</name>
    <dbReference type="NCBI Taxonomy" id="1232801"/>
    <lineage>
        <taxon>Eukaryota</taxon>
        <taxon>Metazoa</taxon>
        <taxon>Ecdysozoa</taxon>
        <taxon>Arthropoda</taxon>
        <taxon>Crustacea</taxon>
        <taxon>Multicrustacea</taxon>
        <taxon>Cirripedia</taxon>
        <taxon>Thoracica</taxon>
        <taxon>Thoracicalcarea</taxon>
        <taxon>Balanomorpha</taxon>
        <taxon>Balanoidea</taxon>
        <taxon>Balanidae</taxon>
        <taxon>Amphibalaninae</taxon>
        <taxon>Amphibalanus</taxon>
    </lineage>
</organism>
<comment type="caution">
    <text evidence="5">The sequence shown here is derived from an EMBL/GenBank/DDBJ whole genome shotgun (WGS) entry which is preliminary data.</text>
</comment>
<feature type="domain" description="Chromo" evidence="4">
    <location>
        <begin position="780"/>
        <end position="841"/>
    </location>
</feature>
<evidence type="ECO:0000313" key="6">
    <source>
        <dbReference type="Proteomes" id="UP000440578"/>
    </source>
</evidence>
<gene>
    <name evidence="5" type="primary">CBX3_0</name>
    <name evidence="5" type="ORF">FJT64_021471</name>
</gene>
<dbReference type="Pfam" id="PF00385">
    <property type="entry name" value="Chromo"/>
    <property type="match status" value="1"/>
</dbReference>
<dbReference type="AlphaFoldDB" id="A0A6A4WI85"/>
<name>A0A6A4WI85_AMPAM</name>
<dbReference type="InterPro" id="IPR051219">
    <property type="entry name" value="Heterochromatin_chromo-domain"/>
</dbReference>
<feature type="region of interest" description="Disordered" evidence="3">
    <location>
        <begin position="543"/>
        <end position="606"/>
    </location>
</feature>
<evidence type="ECO:0000256" key="1">
    <source>
        <dbReference type="ARBA" id="ARBA00004123"/>
    </source>
</evidence>
<feature type="compositionally biased region" description="Low complexity" evidence="3">
    <location>
        <begin position="727"/>
        <end position="742"/>
    </location>
</feature>
<dbReference type="CDD" id="cd00024">
    <property type="entry name" value="CD_CSD"/>
    <property type="match status" value="1"/>
</dbReference>
<dbReference type="PROSITE" id="PS00598">
    <property type="entry name" value="CHROMO_1"/>
    <property type="match status" value="1"/>
</dbReference>
<sequence>MGSKKAAEKFHVCRKHLRGRRDTMTRDQRISFLKRMRDFYQVRDAGKTKTPAAAPAQRSRPPSTRPSKPRPSFGEALMLPETAMISPPRRRAETDSPQPSGDPASRLLSEAEVCVVLDELRAGQSTTAITGRYKITRNWLTRFSDEYAAGRSDKDIYQLYVRTASARTDQDNIARAVALVLKGHSVKKIARQSNLGVNVLNYHIKKHRERQAATGGAGDQAKPTGEVAAAAGAPEARPERLTKTALRHLIRKLMDCAETDVSGKAELESQLALPQRHVNRLLQMASRKGTAPAAVFSLYCRLWREAGDEKATTTSSRKDSLAASVLAHGPGGDGPGAVRDGPPGSKDEPVAESGPAAKDAPATDANKPASKKDEPAVKDDSGDPGAAATAPADGTPSGDTPGRSRRQRRPPKHLEGYLDVAVPSPERPAAPAEPAVADLCARAESAARAAFAVERGVCLPSEAPARFKVTPEELAEASRALGNMPLIKKKLNTLGMRRAVAAVLRGHTQQWAVSMCKVTPMGLWKTLKRLRQAGLIGQHIGKRRFIGGDSEPAPSKDDSADGTADETSQEAPMEDASSAATADDSDDSDTEQQVSDDEVPMGDSLDLSNLEPNMLAAVKAVLSGDSKALAAKKYRVERKDLIETLRKRAVTPIGVLGSTSPAVDPSSISDVMRKAIGSVILGKMCVKAASTLHRVPFGQLKSLCQSMTARYDSKGAVVVEAASEVPPPQSTSVAASPAQPQAPTSPAPSPAAAEPPPGHIWDNRNGTWILEKDGKQQAFFEVDTILARREAATDGSQPEYLIRWKGYTDAWNTWEPEGNLECTDTLAAFQRRWDTVAEEERRRIIAEFSPVAPAPGLAPAAAAAATPAAQQRKGRPPKMCGRQTTSRDPSNSFAISQHQDER</sequence>
<feature type="compositionally biased region" description="Low complexity" evidence="3">
    <location>
        <begin position="383"/>
        <end position="398"/>
    </location>
</feature>
<feature type="region of interest" description="Disordered" evidence="3">
    <location>
        <begin position="41"/>
        <end position="105"/>
    </location>
</feature>